<dbReference type="AlphaFoldDB" id="X1V2U5"/>
<comment type="caution">
    <text evidence="1">The sequence shown here is derived from an EMBL/GenBank/DDBJ whole genome shotgun (WGS) entry which is preliminary data.</text>
</comment>
<feature type="non-terminal residue" evidence="1">
    <location>
        <position position="97"/>
    </location>
</feature>
<evidence type="ECO:0000313" key="1">
    <source>
        <dbReference type="EMBL" id="GAJ24088.1"/>
    </source>
</evidence>
<accession>X1V2U5</accession>
<reference evidence="1" key="1">
    <citation type="journal article" date="2014" name="Front. Microbiol.">
        <title>High frequency of phylogenetically diverse reductive dehalogenase-homologous genes in deep subseafloor sedimentary metagenomes.</title>
        <authorList>
            <person name="Kawai M."/>
            <person name="Futagami T."/>
            <person name="Toyoda A."/>
            <person name="Takaki Y."/>
            <person name="Nishi S."/>
            <person name="Hori S."/>
            <person name="Arai W."/>
            <person name="Tsubouchi T."/>
            <person name="Morono Y."/>
            <person name="Uchiyama I."/>
            <person name="Ito T."/>
            <person name="Fujiyama A."/>
            <person name="Inagaki F."/>
            <person name="Takami H."/>
        </authorList>
    </citation>
    <scope>NUCLEOTIDE SEQUENCE</scope>
    <source>
        <strain evidence="1">Expedition CK06-06</strain>
    </source>
</reference>
<proteinExistence type="predicted"/>
<gene>
    <name evidence="1" type="ORF">S12H4_59257</name>
</gene>
<organism evidence="1">
    <name type="scientific">marine sediment metagenome</name>
    <dbReference type="NCBI Taxonomy" id="412755"/>
    <lineage>
        <taxon>unclassified sequences</taxon>
        <taxon>metagenomes</taxon>
        <taxon>ecological metagenomes</taxon>
    </lineage>
</organism>
<sequence length="97" mass="10591">MKRKTVILIALAVLLCISVVLCLLFITGNADWLMYCFFHPDKTDNPEATAISFAELEIFLDGYSTIGFPASYGCEEYALVLHDAAETEGIKAAIVAV</sequence>
<name>X1V2U5_9ZZZZ</name>
<dbReference type="EMBL" id="BARW01038668">
    <property type="protein sequence ID" value="GAJ24088.1"/>
    <property type="molecule type" value="Genomic_DNA"/>
</dbReference>
<protein>
    <submittedName>
        <fullName evidence="1">Uncharacterized protein</fullName>
    </submittedName>
</protein>